<dbReference type="EMBL" id="JAPNKE010000002">
    <property type="protein sequence ID" value="MCY1007822.1"/>
    <property type="molecule type" value="Genomic_DNA"/>
</dbReference>
<organism evidence="2 3">
    <name type="scientific">Nannocystis pusilla</name>
    <dbReference type="NCBI Taxonomy" id="889268"/>
    <lineage>
        <taxon>Bacteria</taxon>
        <taxon>Pseudomonadati</taxon>
        <taxon>Myxococcota</taxon>
        <taxon>Polyangia</taxon>
        <taxon>Nannocystales</taxon>
        <taxon>Nannocystaceae</taxon>
        <taxon>Nannocystis</taxon>
    </lineage>
</organism>
<feature type="region of interest" description="Disordered" evidence="1">
    <location>
        <begin position="260"/>
        <end position="422"/>
    </location>
</feature>
<sequence length="422" mass="44833">MSELEALPAEERQEWLLEGLGALLRQADWQHFVCTPIVLPRPEFFPDRFTRSAAGVLRLVRRLFRYADLELGAEIELYEGRPPAPEGPVALGATHHHEGAAGLFLGIEAGVARFGADLALLDDPGGITATLAHEVAHAYRSHHALCVEDHDLEEELTDMTAVFLGFGVLSANAALRHTSEPIYDGTLRSRWSVQRLGYLSPQELCFLLAAQVHARGAGREAVLACLGTNQASYFRAALRRLERERPALASDLGLPPRELAAAGQRGDADAGAGRHARRARARRADRAGPAGEGVERGPPGVPRVATQPRRPGRAGAAGRDRRARRVRGGGDDPRGGDRRGAGGVGARGPPGRSPAPAVLLRARVSGAAEPRRGDVPGLRRDDRGGHRAPRGATGRGRGAAAAGGGMSGGDAMSRRTCLFKDV</sequence>
<dbReference type="RefSeq" id="WP_267770458.1">
    <property type="nucleotide sequence ID" value="NZ_JAPNKE010000002.1"/>
</dbReference>
<evidence type="ECO:0000313" key="3">
    <source>
        <dbReference type="Proteomes" id="UP001150924"/>
    </source>
</evidence>
<name>A0A9X3EPM0_9BACT</name>
<dbReference type="Proteomes" id="UP001150924">
    <property type="component" value="Unassembled WGS sequence"/>
</dbReference>
<gene>
    <name evidence="2" type="ORF">OV079_20145</name>
</gene>
<reference evidence="2" key="1">
    <citation type="submission" date="2022-11" db="EMBL/GenBank/DDBJ databases">
        <title>Minimal conservation of predation-associated metabolite biosynthetic gene clusters underscores biosynthetic potential of Myxococcota including descriptions for ten novel species: Archangium lansinium sp. nov., Myxococcus landrumus sp. nov., Nannocystis bai.</title>
        <authorList>
            <person name="Ahearne A."/>
            <person name="Stevens C."/>
            <person name="Phillips K."/>
        </authorList>
    </citation>
    <scope>NUCLEOTIDE SEQUENCE</scope>
    <source>
        <strain evidence="2">Na p29</strain>
    </source>
</reference>
<evidence type="ECO:0000256" key="1">
    <source>
        <dbReference type="SAM" id="MobiDB-lite"/>
    </source>
</evidence>
<comment type="caution">
    <text evidence="2">The sequence shown here is derived from an EMBL/GenBank/DDBJ whole genome shotgun (WGS) entry which is preliminary data.</text>
</comment>
<accession>A0A9X3EPM0</accession>
<feature type="compositionally biased region" description="Low complexity" evidence="1">
    <location>
        <begin position="349"/>
        <end position="358"/>
    </location>
</feature>
<evidence type="ECO:0000313" key="2">
    <source>
        <dbReference type="EMBL" id="MCY1007822.1"/>
    </source>
</evidence>
<dbReference type="AlphaFoldDB" id="A0A9X3EPM0"/>
<feature type="compositionally biased region" description="Basic residues" evidence="1">
    <location>
        <begin position="274"/>
        <end position="283"/>
    </location>
</feature>
<feature type="compositionally biased region" description="Low complexity" evidence="1">
    <location>
        <begin position="296"/>
        <end position="317"/>
    </location>
</feature>
<keyword evidence="3" id="KW-1185">Reference proteome</keyword>
<feature type="compositionally biased region" description="Low complexity" evidence="1">
    <location>
        <begin position="260"/>
        <end position="273"/>
    </location>
</feature>
<feature type="compositionally biased region" description="Basic and acidic residues" evidence="1">
    <location>
        <begin position="369"/>
        <end position="385"/>
    </location>
</feature>
<protein>
    <submittedName>
        <fullName evidence="2">Uncharacterized protein</fullName>
    </submittedName>
</protein>
<proteinExistence type="predicted"/>
<feature type="compositionally biased region" description="Gly residues" evidence="1">
    <location>
        <begin position="393"/>
        <end position="408"/>
    </location>
</feature>
<feature type="compositionally biased region" description="Basic and acidic residues" evidence="1">
    <location>
        <begin position="328"/>
        <end position="340"/>
    </location>
</feature>